<dbReference type="AlphaFoldDB" id="A0A8X6KXG3"/>
<protein>
    <submittedName>
        <fullName evidence="2">Uncharacterized protein</fullName>
    </submittedName>
</protein>
<evidence type="ECO:0000313" key="2">
    <source>
        <dbReference type="EMBL" id="GFQ87861.1"/>
    </source>
</evidence>
<evidence type="ECO:0000313" key="3">
    <source>
        <dbReference type="Proteomes" id="UP000887116"/>
    </source>
</evidence>
<evidence type="ECO:0000256" key="1">
    <source>
        <dbReference type="SAM" id="MobiDB-lite"/>
    </source>
</evidence>
<keyword evidence="3" id="KW-1185">Reference proteome</keyword>
<reference evidence="2" key="1">
    <citation type="submission" date="2020-07" db="EMBL/GenBank/DDBJ databases">
        <title>Multicomponent nature underlies the extraordinary mechanical properties of spider dragline silk.</title>
        <authorList>
            <person name="Kono N."/>
            <person name="Nakamura H."/>
            <person name="Mori M."/>
            <person name="Yoshida Y."/>
            <person name="Ohtoshi R."/>
            <person name="Malay A.D."/>
            <person name="Moran D.A.P."/>
            <person name="Tomita M."/>
            <person name="Numata K."/>
            <person name="Arakawa K."/>
        </authorList>
    </citation>
    <scope>NUCLEOTIDE SEQUENCE</scope>
</reference>
<dbReference type="EMBL" id="BMAO01013318">
    <property type="protein sequence ID" value="GFQ87861.1"/>
    <property type="molecule type" value="Genomic_DNA"/>
</dbReference>
<organism evidence="2 3">
    <name type="scientific">Trichonephila clavata</name>
    <name type="common">Joro spider</name>
    <name type="synonym">Nephila clavata</name>
    <dbReference type="NCBI Taxonomy" id="2740835"/>
    <lineage>
        <taxon>Eukaryota</taxon>
        <taxon>Metazoa</taxon>
        <taxon>Ecdysozoa</taxon>
        <taxon>Arthropoda</taxon>
        <taxon>Chelicerata</taxon>
        <taxon>Arachnida</taxon>
        <taxon>Araneae</taxon>
        <taxon>Araneomorphae</taxon>
        <taxon>Entelegynae</taxon>
        <taxon>Araneoidea</taxon>
        <taxon>Nephilidae</taxon>
        <taxon>Trichonephila</taxon>
    </lineage>
</organism>
<dbReference type="Proteomes" id="UP000887116">
    <property type="component" value="Unassembled WGS sequence"/>
</dbReference>
<sequence length="76" mass="8645">MVERLQIMMRTFDFNVSIEEGDLVRGPSGHHPDRASRRKRAGTRASGALDTSAEYGWFLSERFVRGFASCMRYCVA</sequence>
<gene>
    <name evidence="2" type="ORF">TNCT_521941</name>
</gene>
<accession>A0A8X6KXG3</accession>
<comment type="caution">
    <text evidence="2">The sequence shown here is derived from an EMBL/GenBank/DDBJ whole genome shotgun (WGS) entry which is preliminary data.</text>
</comment>
<feature type="region of interest" description="Disordered" evidence="1">
    <location>
        <begin position="23"/>
        <end position="48"/>
    </location>
</feature>
<dbReference type="OrthoDB" id="10566782at2759"/>
<name>A0A8X6KXG3_TRICU</name>
<proteinExistence type="predicted"/>